<comment type="subcellular location">
    <subcellularLocation>
        <location evidence="3">Nucleus</location>
    </subcellularLocation>
</comment>
<evidence type="ECO:0000313" key="6">
    <source>
        <dbReference type="Proteomes" id="UP001370490"/>
    </source>
</evidence>
<feature type="compositionally biased region" description="Polar residues" evidence="4">
    <location>
        <begin position="161"/>
        <end position="183"/>
    </location>
</feature>
<comment type="similarity">
    <text evidence="3">Belongs to the HD-ZIP homeobox family. Class I subfamily.</text>
</comment>
<evidence type="ECO:0000256" key="3">
    <source>
        <dbReference type="RuleBase" id="RU369038"/>
    </source>
</evidence>
<organism evidence="5 6">
    <name type="scientific">Dillenia turbinata</name>
    <dbReference type="NCBI Taxonomy" id="194707"/>
    <lineage>
        <taxon>Eukaryota</taxon>
        <taxon>Viridiplantae</taxon>
        <taxon>Streptophyta</taxon>
        <taxon>Embryophyta</taxon>
        <taxon>Tracheophyta</taxon>
        <taxon>Spermatophyta</taxon>
        <taxon>Magnoliopsida</taxon>
        <taxon>eudicotyledons</taxon>
        <taxon>Gunneridae</taxon>
        <taxon>Pentapetalae</taxon>
        <taxon>Dilleniales</taxon>
        <taxon>Dilleniaceae</taxon>
        <taxon>Dillenia</taxon>
    </lineage>
</organism>
<dbReference type="PANTHER" id="PTHR24326:SF606">
    <property type="entry name" value="HOMEOBOX-LEUCINE ZIPPER PROTEIN ATHB-54"/>
    <property type="match status" value="1"/>
</dbReference>
<dbReference type="InterPro" id="IPR045224">
    <property type="entry name" value="HDZip_class_I_plant"/>
</dbReference>
<evidence type="ECO:0000256" key="2">
    <source>
        <dbReference type="ARBA" id="ARBA00023163"/>
    </source>
</evidence>
<dbReference type="AlphaFoldDB" id="A0AAN8VC49"/>
<keyword evidence="3" id="KW-0539">Nucleus</keyword>
<dbReference type="EMBL" id="JBAMMX010000016">
    <property type="protein sequence ID" value="KAK6924958.1"/>
    <property type="molecule type" value="Genomic_DNA"/>
</dbReference>
<accession>A0AAN8VC49</accession>
<comment type="function">
    <text evidence="3">Transcription factor.</text>
</comment>
<sequence length="237" mass="26664">MASGRVYGSSTLTALLQNETTLPSSSPQETLDSFFLCGSSSSFSGSRSMVSFEDVHGTKRSSRSFFRSFDQEENGDEDYDEYFHQPEKKRRLTVDQVKYLERCFEEENKLEPERKLQYGSRTAAQACKLSPTLPQQDIHDSASEDEASKVSILACNQDQSLAKSDVSDSGSPRLTENGDSSNVLEAEQSDEEDNSSKSILHHSYIFPKLEECEYGDAHSNSCNFGFPVEDQSFWFWS</sequence>
<dbReference type="Proteomes" id="UP001370490">
    <property type="component" value="Unassembled WGS sequence"/>
</dbReference>
<gene>
    <name evidence="5" type="ORF">RJ641_009284</name>
</gene>
<dbReference type="GO" id="GO:0000981">
    <property type="term" value="F:DNA-binding transcription factor activity, RNA polymerase II-specific"/>
    <property type="evidence" value="ECO:0007669"/>
    <property type="project" value="UniProtKB-UniRule"/>
</dbReference>
<evidence type="ECO:0000313" key="5">
    <source>
        <dbReference type="EMBL" id="KAK6924958.1"/>
    </source>
</evidence>
<keyword evidence="3" id="KW-0371">Homeobox</keyword>
<comment type="caution">
    <text evidence="5">The sequence shown here is derived from an EMBL/GenBank/DDBJ whole genome shotgun (WGS) entry which is preliminary data.</text>
</comment>
<keyword evidence="1 3" id="KW-0805">Transcription regulation</keyword>
<dbReference type="PANTHER" id="PTHR24326">
    <property type="entry name" value="HOMEOBOX-LEUCINE ZIPPER PROTEIN"/>
    <property type="match status" value="1"/>
</dbReference>
<feature type="region of interest" description="Disordered" evidence="4">
    <location>
        <begin position="161"/>
        <end position="197"/>
    </location>
</feature>
<protein>
    <recommendedName>
        <fullName evidence="3">Homeobox-leucine zipper protein</fullName>
    </recommendedName>
    <alternativeName>
        <fullName evidence="3">HD-ZIP protein</fullName>
    </alternativeName>
    <alternativeName>
        <fullName evidence="3">Homeodomain transcription factor</fullName>
    </alternativeName>
</protein>
<keyword evidence="2 3" id="KW-0804">Transcription</keyword>
<proteinExistence type="inferred from homology"/>
<name>A0AAN8VC49_9MAGN</name>
<keyword evidence="3" id="KW-0238">DNA-binding</keyword>
<dbReference type="GO" id="GO:0005634">
    <property type="term" value="C:nucleus"/>
    <property type="evidence" value="ECO:0007669"/>
    <property type="project" value="UniProtKB-SubCell"/>
</dbReference>
<keyword evidence="6" id="KW-1185">Reference proteome</keyword>
<reference evidence="5 6" key="1">
    <citation type="submission" date="2023-12" db="EMBL/GenBank/DDBJ databases">
        <title>A high-quality genome assembly for Dillenia turbinata (Dilleniales).</title>
        <authorList>
            <person name="Chanderbali A."/>
        </authorList>
    </citation>
    <scope>NUCLEOTIDE SEQUENCE [LARGE SCALE GENOMIC DNA]</scope>
    <source>
        <strain evidence="5">LSX21</strain>
        <tissue evidence="5">Leaf</tissue>
    </source>
</reference>
<dbReference type="GO" id="GO:0043565">
    <property type="term" value="F:sequence-specific DNA binding"/>
    <property type="evidence" value="ECO:0007669"/>
    <property type="project" value="TreeGrafter"/>
</dbReference>
<evidence type="ECO:0000256" key="1">
    <source>
        <dbReference type="ARBA" id="ARBA00023015"/>
    </source>
</evidence>
<evidence type="ECO:0000256" key="4">
    <source>
        <dbReference type="SAM" id="MobiDB-lite"/>
    </source>
</evidence>
<dbReference type="GO" id="GO:0045893">
    <property type="term" value="P:positive regulation of DNA-templated transcription"/>
    <property type="evidence" value="ECO:0007669"/>
    <property type="project" value="TreeGrafter"/>
</dbReference>